<evidence type="ECO:0000313" key="3">
    <source>
        <dbReference type="EMBL" id="SDD92090.1"/>
    </source>
</evidence>
<feature type="domain" description="NAD-dependent epimerase/dehydratase" evidence="2">
    <location>
        <begin position="3"/>
        <end position="236"/>
    </location>
</feature>
<protein>
    <submittedName>
        <fullName evidence="3">UDP-glucuronate 4-epimerase</fullName>
    </submittedName>
</protein>
<reference evidence="3 4" key="1">
    <citation type="submission" date="2016-10" db="EMBL/GenBank/DDBJ databases">
        <authorList>
            <person name="de Groot N.N."/>
        </authorList>
    </citation>
    <scope>NUCLEOTIDE SEQUENCE [LARGE SCALE GENOMIC DNA]</scope>
    <source>
        <strain evidence="3 4">ATCC 700224</strain>
    </source>
</reference>
<dbReference type="AlphaFoldDB" id="A0A1G6YP51"/>
<dbReference type="InterPro" id="IPR001509">
    <property type="entry name" value="Epimerase_deHydtase"/>
</dbReference>
<evidence type="ECO:0000313" key="4">
    <source>
        <dbReference type="Proteomes" id="UP000199412"/>
    </source>
</evidence>
<keyword evidence="1" id="KW-0520">NAD</keyword>
<dbReference type="Proteomes" id="UP000199412">
    <property type="component" value="Unassembled WGS sequence"/>
</dbReference>
<dbReference type="SUPFAM" id="SSF51735">
    <property type="entry name" value="NAD(P)-binding Rossmann-fold domains"/>
    <property type="match status" value="1"/>
</dbReference>
<gene>
    <name evidence="3" type="ORF">SAMN05421720_10277</name>
</gene>
<dbReference type="EMBL" id="FNAP01000002">
    <property type="protein sequence ID" value="SDD92090.1"/>
    <property type="molecule type" value="Genomic_DNA"/>
</dbReference>
<dbReference type="CDD" id="cd05253">
    <property type="entry name" value="UDP_GE_SDE_e"/>
    <property type="match status" value="1"/>
</dbReference>
<dbReference type="PRINTS" id="PR01713">
    <property type="entry name" value="NUCEPIMERASE"/>
</dbReference>
<name>A0A1G6YP51_9PROT</name>
<dbReference type="PANTHER" id="PTHR43574">
    <property type="entry name" value="EPIMERASE-RELATED"/>
    <property type="match status" value="1"/>
</dbReference>
<dbReference type="Gene3D" id="3.40.50.720">
    <property type="entry name" value="NAD(P)-binding Rossmann-like Domain"/>
    <property type="match status" value="1"/>
</dbReference>
<organism evidence="3 4">
    <name type="scientific">Rhodospira trueperi</name>
    <dbReference type="NCBI Taxonomy" id="69960"/>
    <lineage>
        <taxon>Bacteria</taxon>
        <taxon>Pseudomonadati</taxon>
        <taxon>Pseudomonadota</taxon>
        <taxon>Alphaproteobacteria</taxon>
        <taxon>Rhodospirillales</taxon>
        <taxon>Rhodospirillaceae</taxon>
        <taxon>Rhodospira</taxon>
    </lineage>
</organism>
<evidence type="ECO:0000259" key="2">
    <source>
        <dbReference type="Pfam" id="PF01370"/>
    </source>
</evidence>
<proteinExistence type="predicted"/>
<keyword evidence="4" id="KW-1185">Reference proteome</keyword>
<dbReference type="Pfam" id="PF01370">
    <property type="entry name" value="Epimerase"/>
    <property type="match status" value="1"/>
</dbReference>
<evidence type="ECO:0000256" key="1">
    <source>
        <dbReference type="ARBA" id="ARBA00023027"/>
    </source>
</evidence>
<dbReference type="InterPro" id="IPR036291">
    <property type="entry name" value="NAD(P)-bd_dom_sf"/>
</dbReference>
<dbReference type="STRING" id="69960.SAMN05421720_10277"/>
<accession>A0A1G6YP51</accession>
<sequence length="339" mass="37568">MIVLVTGTAGFIGYHTAERLIARGDTVIGVDVVDPYYDVRLKEARLDRLRRHGDRFVEARIDIADHEALTAVFDRHRPARVINLAAQAGVRYSVENPGAYVHANLVGFASVLEGCRAHKVEHLVYASTSSVYGANTAMPFSEDQGTAHPMSLYAASKRANEVIAHSYAHLFALPCTGLRFFTVYGPWGRPDMALFKFTRAILAGEPIEVFNQGDMQRDFTYVDDIVEGIVRVLDRVPEPDPSWRADEVQPNPGASGIAPFRIYNIGRGGPVPLMAYVRTLEACLGREARIVQRPMQPGDVQATFADTSALARDTGYAPSTDIDEGVRRFVDWYQDFYKG</sequence>
<dbReference type="OrthoDB" id="9801785at2"/>
<dbReference type="RefSeq" id="WP_092782390.1">
    <property type="nucleotide sequence ID" value="NZ_FNAP01000002.1"/>
</dbReference>